<reference evidence="1" key="1">
    <citation type="submission" date="2021-06" db="EMBL/GenBank/DDBJ databases">
        <title>Bradyrhizobium sp. S2-20-1 Genome sequencing.</title>
        <authorList>
            <person name="Jin L."/>
        </authorList>
    </citation>
    <scope>NUCLEOTIDE SEQUENCE</scope>
    <source>
        <strain evidence="1">S2-20-1</strain>
    </source>
</reference>
<gene>
    <name evidence="1" type="ORF">KMZ29_13920</name>
</gene>
<dbReference type="AlphaFoldDB" id="A0A975NAC8"/>
<name>A0A975NAC8_9BRAD</name>
<dbReference type="Proteomes" id="UP000680839">
    <property type="component" value="Chromosome"/>
</dbReference>
<evidence type="ECO:0000313" key="2">
    <source>
        <dbReference type="Proteomes" id="UP000680839"/>
    </source>
</evidence>
<evidence type="ECO:0000313" key="1">
    <source>
        <dbReference type="EMBL" id="QWG10884.1"/>
    </source>
</evidence>
<accession>A0A975NAC8</accession>
<proteinExistence type="predicted"/>
<sequence length="32" mass="3547">MQVGLSSALPALVHLVSRTPQRRTSWTASRHC</sequence>
<organism evidence="1 2">
    <name type="scientific">Bradyrhizobium sediminis</name>
    <dbReference type="NCBI Taxonomy" id="2840469"/>
    <lineage>
        <taxon>Bacteria</taxon>
        <taxon>Pseudomonadati</taxon>
        <taxon>Pseudomonadota</taxon>
        <taxon>Alphaproteobacteria</taxon>
        <taxon>Hyphomicrobiales</taxon>
        <taxon>Nitrobacteraceae</taxon>
        <taxon>Bradyrhizobium</taxon>
    </lineage>
</organism>
<protein>
    <submittedName>
        <fullName evidence="1">Uncharacterized protein</fullName>
    </submittedName>
</protein>
<dbReference type="EMBL" id="CP076134">
    <property type="protein sequence ID" value="QWG10884.1"/>
    <property type="molecule type" value="Genomic_DNA"/>
</dbReference>